<dbReference type="InterPro" id="IPR050413">
    <property type="entry name" value="TCR_beta_variable"/>
</dbReference>
<dbReference type="InterPro" id="IPR013106">
    <property type="entry name" value="Ig_V-set"/>
</dbReference>
<dbReference type="SUPFAM" id="SSF48726">
    <property type="entry name" value="Immunoglobulin"/>
    <property type="match status" value="1"/>
</dbReference>
<evidence type="ECO:0000313" key="4">
    <source>
        <dbReference type="Ensembl" id="ENSCAFP00040009935.1"/>
    </source>
</evidence>
<dbReference type="InterPro" id="IPR036179">
    <property type="entry name" value="Ig-like_dom_sf"/>
</dbReference>
<evidence type="ECO:0000259" key="3">
    <source>
        <dbReference type="PROSITE" id="PS50835"/>
    </source>
</evidence>
<feature type="domain" description="Ig-like" evidence="3">
    <location>
        <begin position="26"/>
        <end position="131"/>
    </location>
</feature>
<evidence type="ECO:0000313" key="5">
    <source>
        <dbReference type="Proteomes" id="UP000694542"/>
    </source>
</evidence>
<keyword evidence="2" id="KW-0391">Immunity</keyword>
<accession>A0A8C0Q8Y5</accession>
<reference evidence="4" key="1">
    <citation type="submission" date="2018-10" db="EMBL/GenBank/DDBJ databases">
        <title>De novo assembly of a Great Dane genome.</title>
        <authorList>
            <person name="Kidd J.M."/>
            <person name="Pendleton A.L."/>
            <person name="Shen F."/>
            <person name="Emery S."/>
        </authorList>
    </citation>
    <scope>NUCLEOTIDE SEQUENCE [LARGE SCALE GENOMIC DNA]</scope>
    <source>
        <strain evidence="4">Great Dane</strain>
    </source>
</reference>
<evidence type="ECO:0000256" key="2">
    <source>
        <dbReference type="ARBA" id="ARBA00022859"/>
    </source>
</evidence>
<dbReference type="Ensembl" id="ENSCAFT00040011461.1">
    <property type="protein sequence ID" value="ENSCAFP00040009935.1"/>
    <property type="gene ID" value="ENSCAFG00040006145.1"/>
</dbReference>
<organism evidence="4 5">
    <name type="scientific">Canis lupus familiaris</name>
    <name type="common">Dog</name>
    <name type="synonym">Canis familiaris</name>
    <dbReference type="NCBI Taxonomy" id="9615"/>
    <lineage>
        <taxon>Eukaryota</taxon>
        <taxon>Metazoa</taxon>
        <taxon>Chordata</taxon>
        <taxon>Craniata</taxon>
        <taxon>Vertebrata</taxon>
        <taxon>Euteleostomi</taxon>
        <taxon>Mammalia</taxon>
        <taxon>Eutheria</taxon>
        <taxon>Laurasiatheria</taxon>
        <taxon>Carnivora</taxon>
        <taxon>Caniformia</taxon>
        <taxon>Canidae</taxon>
        <taxon>Canis</taxon>
    </lineage>
</organism>
<proteinExistence type="predicted"/>
<name>A0A8C0Q8Y5_CANLF</name>
<dbReference type="InterPro" id="IPR007110">
    <property type="entry name" value="Ig-like_dom"/>
</dbReference>
<sequence length="199" mass="22557">ITCVVHLEHPVCSKHRQVLYLQYWLPMDTGITQTPKHLVTGPGRRVTLNCEQHLGHDAVYWYQQSGQKPPKLMFAYRYKELIENETASGRFSPECPDSSRLYLHVDTGDSAVYFCASSQDTALQSHYLPVHKPPGSARQLYTRTTCSPDPEAPFTPSELPDWSFLSLVQAAHILDGADLQLCSENPYIILLISLKRKSR</sequence>
<dbReference type="PANTHER" id="PTHR23268">
    <property type="entry name" value="T-CELL RECEPTOR BETA CHAIN"/>
    <property type="match status" value="1"/>
</dbReference>
<dbReference type="GO" id="GO:0002376">
    <property type="term" value="P:immune system process"/>
    <property type="evidence" value="ECO:0007669"/>
    <property type="project" value="UniProtKB-KW"/>
</dbReference>
<dbReference type="InterPro" id="IPR013783">
    <property type="entry name" value="Ig-like_fold"/>
</dbReference>
<dbReference type="PANTHER" id="PTHR23268:SF40">
    <property type="entry name" value="T CELL RECEPTOR BETA VARIABLE 4-1"/>
    <property type="match status" value="1"/>
</dbReference>
<reference evidence="4" key="2">
    <citation type="submission" date="2025-08" db="UniProtKB">
        <authorList>
            <consortium name="Ensembl"/>
        </authorList>
    </citation>
    <scope>IDENTIFICATION</scope>
</reference>
<dbReference type="Gene3D" id="2.60.40.10">
    <property type="entry name" value="Immunoglobulins"/>
    <property type="match status" value="1"/>
</dbReference>
<evidence type="ECO:0000256" key="1">
    <source>
        <dbReference type="ARBA" id="ARBA00022729"/>
    </source>
</evidence>
<dbReference type="Pfam" id="PF07686">
    <property type="entry name" value="V-set"/>
    <property type="match status" value="1"/>
</dbReference>
<dbReference type="AlphaFoldDB" id="A0A8C0Q8Y5"/>
<dbReference type="Proteomes" id="UP000694542">
    <property type="component" value="Chromosome 16"/>
</dbReference>
<dbReference type="PROSITE" id="PS50835">
    <property type="entry name" value="IG_LIKE"/>
    <property type="match status" value="1"/>
</dbReference>
<keyword evidence="1" id="KW-0732">Signal</keyword>
<protein>
    <recommendedName>
        <fullName evidence="3">Ig-like domain-containing protein</fullName>
    </recommendedName>
</protein>